<dbReference type="OrthoDB" id="2017893at2759"/>
<organism evidence="2 3">
    <name type="scientific">Spinacia oleracea</name>
    <name type="common">Spinach</name>
    <dbReference type="NCBI Taxonomy" id="3562"/>
    <lineage>
        <taxon>Eukaryota</taxon>
        <taxon>Viridiplantae</taxon>
        <taxon>Streptophyta</taxon>
        <taxon>Embryophyta</taxon>
        <taxon>Tracheophyta</taxon>
        <taxon>Spermatophyta</taxon>
        <taxon>Magnoliopsida</taxon>
        <taxon>eudicotyledons</taxon>
        <taxon>Gunneridae</taxon>
        <taxon>Pentapetalae</taxon>
        <taxon>Caryophyllales</taxon>
        <taxon>Chenopodiaceae</taxon>
        <taxon>Chenopodioideae</taxon>
        <taxon>Anserineae</taxon>
        <taxon>Spinacia</taxon>
    </lineage>
</organism>
<evidence type="ECO:0000313" key="3">
    <source>
        <dbReference type="RefSeq" id="XP_021866783.1"/>
    </source>
</evidence>
<dbReference type="AlphaFoldDB" id="A0A9R0KDF0"/>
<reference evidence="2" key="1">
    <citation type="journal article" date="2021" name="Nat. Commun.">
        <title>Genomic analyses provide insights into spinach domestication and the genetic basis of agronomic traits.</title>
        <authorList>
            <person name="Cai X."/>
            <person name="Sun X."/>
            <person name="Xu C."/>
            <person name="Sun H."/>
            <person name="Wang X."/>
            <person name="Ge C."/>
            <person name="Zhang Z."/>
            <person name="Wang Q."/>
            <person name="Fei Z."/>
            <person name="Jiao C."/>
            <person name="Wang Q."/>
        </authorList>
    </citation>
    <scope>NUCLEOTIDE SEQUENCE [LARGE SCALE GENOMIC DNA]</scope>
    <source>
        <strain evidence="2">cv. Varoflay</strain>
    </source>
</reference>
<dbReference type="RefSeq" id="XP_021866783.1">
    <property type="nucleotide sequence ID" value="XM_022011091.2"/>
</dbReference>
<dbReference type="PANTHER" id="PTHR45848">
    <property type="entry name" value="DUAL SPECIFICITY PROTEIN PHOSPHATASE 12 FAMILY MEMBER"/>
    <property type="match status" value="1"/>
</dbReference>
<dbReference type="KEGG" id="soe:110805479"/>
<accession>A0A9R0KDF0</accession>
<proteinExistence type="inferred from homology"/>
<name>A0A9R0KDF0_SPIOL</name>
<dbReference type="PANTHER" id="PTHR45848:SF6">
    <property type="entry name" value="OS02G0251700 PROTEIN"/>
    <property type="match status" value="1"/>
</dbReference>
<dbReference type="GO" id="GO:0008138">
    <property type="term" value="F:protein tyrosine/serine/threonine phosphatase activity"/>
    <property type="evidence" value="ECO:0007669"/>
    <property type="project" value="TreeGrafter"/>
</dbReference>
<dbReference type="Proteomes" id="UP000813463">
    <property type="component" value="Chromosome 5"/>
</dbReference>
<comment type="similarity">
    <text evidence="1">Belongs to the protein-tyrosine phosphatase family. Non-receptor class dual specificity subfamily.</text>
</comment>
<sequence length="129" mass="14703">MTETSCSDSCSETKPDVKIQLIYRCKKCRQIVASQESIVSHEQGKGEASFRWGKKKVENDSLPECTAIFVEPLKWMQTVQEGYIYEKLYCMGCKSRLGSFNWAGLQCSCGAWVNPAFQILKSRIDECRI</sequence>
<gene>
    <name evidence="3" type="primary">LOC110805479</name>
</gene>
<protein>
    <submittedName>
        <fullName evidence="3">Probable inactive dual specificity protein phosphatase-like At4g18593</fullName>
    </submittedName>
</protein>
<evidence type="ECO:0000313" key="2">
    <source>
        <dbReference type="Proteomes" id="UP000813463"/>
    </source>
</evidence>
<evidence type="ECO:0000256" key="1">
    <source>
        <dbReference type="ARBA" id="ARBA00008601"/>
    </source>
</evidence>
<dbReference type="GeneID" id="110805479"/>
<reference evidence="3" key="2">
    <citation type="submission" date="2025-08" db="UniProtKB">
        <authorList>
            <consortium name="RefSeq"/>
        </authorList>
    </citation>
    <scope>IDENTIFICATION</scope>
    <source>
        <tissue evidence="3">Leaf</tissue>
    </source>
</reference>
<keyword evidence="2" id="KW-1185">Reference proteome</keyword>